<proteinExistence type="predicted"/>
<protein>
    <recommendedName>
        <fullName evidence="4">HTH luxR-type domain-containing protein</fullName>
    </recommendedName>
</protein>
<dbReference type="RefSeq" id="WP_085327209.1">
    <property type="nucleotide sequence ID" value="NZ_NCXP01000042.1"/>
</dbReference>
<dbReference type="InterPro" id="IPR041664">
    <property type="entry name" value="AAA_16"/>
</dbReference>
<evidence type="ECO:0000256" key="2">
    <source>
        <dbReference type="ARBA" id="ARBA00023125"/>
    </source>
</evidence>
<dbReference type="Proteomes" id="UP000193247">
    <property type="component" value="Unassembled WGS sequence"/>
</dbReference>
<dbReference type="AlphaFoldDB" id="A0A1X2LPS9"/>
<keyword evidence="1" id="KW-0805">Transcription regulation</keyword>
<dbReference type="SUPFAM" id="SSF46894">
    <property type="entry name" value="C-terminal effector domain of the bipartite response regulators"/>
    <property type="match status" value="1"/>
</dbReference>
<keyword evidence="3" id="KW-0804">Transcription</keyword>
<evidence type="ECO:0000313" key="6">
    <source>
        <dbReference type="Proteomes" id="UP000193247"/>
    </source>
</evidence>
<organism evidence="5 6">
    <name type="scientific">Mycobacterium decipiens</name>
    <dbReference type="NCBI Taxonomy" id="1430326"/>
    <lineage>
        <taxon>Bacteria</taxon>
        <taxon>Bacillati</taxon>
        <taxon>Actinomycetota</taxon>
        <taxon>Actinomycetes</taxon>
        <taxon>Mycobacteriales</taxon>
        <taxon>Mycobacteriaceae</taxon>
        <taxon>Mycobacterium</taxon>
    </lineage>
</organism>
<dbReference type="STRING" id="1430326.B8W66_21095"/>
<dbReference type="OrthoDB" id="3197423at2"/>
<dbReference type="Gene3D" id="3.40.50.300">
    <property type="entry name" value="P-loop containing nucleotide triphosphate hydrolases"/>
    <property type="match status" value="1"/>
</dbReference>
<dbReference type="Pfam" id="PF13191">
    <property type="entry name" value="AAA_16"/>
    <property type="match status" value="1"/>
</dbReference>
<dbReference type="PRINTS" id="PR00038">
    <property type="entry name" value="HTHLUXR"/>
</dbReference>
<keyword evidence="2" id="KW-0238">DNA-binding</keyword>
<dbReference type="Gene3D" id="1.10.10.10">
    <property type="entry name" value="Winged helix-like DNA-binding domain superfamily/Winged helix DNA-binding domain"/>
    <property type="match status" value="1"/>
</dbReference>
<dbReference type="InterPro" id="IPR000792">
    <property type="entry name" value="Tscrpt_reg_LuxR_C"/>
</dbReference>
<accession>A0A1X2LPS9</accession>
<evidence type="ECO:0000313" key="5">
    <source>
        <dbReference type="EMBL" id="OSC37643.1"/>
    </source>
</evidence>
<dbReference type="CDD" id="cd06170">
    <property type="entry name" value="LuxR_C_like"/>
    <property type="match status" value="1"/>
</dbReference>
<gene>
    <name evidence="5" type="ORF">B8W66_21095</name>
</gene>
<comment type="caution">
    <text evidence="5">The sequence shown here is derived from an EMBL/GenBank/DDBJ whole genome shotgun (WGS) entry which is preliminary data.</text>
</comment>
<keyword evidence="6" id="KW-1185">Reference proteome</keyword>
<dbReference type="PANTHER" id="PTHR44688">
    <property type="entry name" value="DNA-BINDING TRANSCRIPTIONAL ACTIVATOR DEVR_DOSR"/>
    <property type="match status" value="1"/>
</dbReference>
<dbReference type="PANTHER" id="PTHR44688:SF16">
    <property type="entry name" value="DNA-BINDING TRANSCRIPTIONAL ACTIVATOR DEVR_DOSR"/>
    <property type="match status" value="1"/>
</dbReference>
<evidence type="ECO:0000256" key="1">
    <source>
        <dbReference type="ARBA" id="ARBA00023015"/>
    </source>
</evidence>
<dbReference type="InterPro" id="IPR027417">
    <property type="entry name" value="P-loop_NTPase"/>
</dbReference>
<dbReference type="PROSITE" id="PS50043">
    <property type="entry name" value="HTH_LUXR_2"/>
    <property type="match status" value="1"/>
</dbReference>
<dbReference type="SUPFAM" id="SSF52540">
    <property type="entry name" value="P-loop containing nucleoside triphosphate hydrolases"/>
    <property type="match status" value="1"/>
</dbReference>
<sequence length="882" mass="94882">MAGGVVPLNMSWPLVGREDELEWAAAVRRNRRCPGLVVSGATGVGKTRFAREVIAAAAADRRVTEWVQATQAAASVPFGALAALVPSSPPSQERIQLFQLCAEALRERARSQRLILGVDDAHLLDPASAALVLHLAVSGTAFVVATVRAGERCPDSIVALWKDLGAPRLELQQLGADQTAALIEAVLSGEVAPDVSRWAYGISDGNVLYLRELVNGALASEALVAEGGLWRLRSRPEPSTALVDLISRSIEGLDKAELDTVRLLALGEPLKLDTVLRWGGAGQLSALEAKGLAVVDPATTVTGGHYVRLAHPLYGEVVRDATPTLRGMQLRLHLAQAVLAGGLSRPGDALRAATWFEDAGAKPDEPLLLAAAREANACGDPDLAQRFIHRTPGAPSAQKSLILARAHELRRRFGDAEAILADWEGKLATEDLAVDYLLERALRVQHRCLRHTDQALRLLDRANAWFGGAQWRDRVDSIRLMILATNRGAGPAQVIQAAEKVLDNDYLASDIRRLTMTAYVRSLHDVGRSAEALQLTQRLHRTIPLRDDADVYTFWAWTLVRLETGHEWTQTERWLLDADHHLSRVDDPVSHGQIAVALSLFALARGRPLTAMRRAREAIAAMPRPDPSRRVPTLAWVCLVIGAAMRGDVGAAREAEAGYRESIAGAPVGFLAPQDIKARAALAIAEGDLRAACRILLDGVAADEGMLIDQAHLLHWALRAGVEPKTVAAQLDPIATTVGVPLVGAFALHARALAAGDAAGLLTAADAFAEIGAWLWAAEASGHAGVIALREDKRDSARRAMARSAQLRAKCEGARSPILDAIDLAPVELTDREREITALASNGASNAEIAERLVLSVRTVESHLYRAMRKLGVSSRDQLRPR</sequence>
<reference evidence="5 6" key="1">
    <citation type="submission" date="2017-04" db="EMBL/GenBank/DDBJ databases">
        <title>The new phylogeny of genus Mycobacterium.</title>
        <authorList>
            <person name="Tortoli E."/>
            <person name="Trovato A."/>
            <person name="Cirillo D.M."/>
        </authorList>
    </citation>
    <scope>NUCLEOTIDE SEQUENCE [LARGE SCALE GENOMIC DNA]</scope>
    <source>
        <strain evidence="5 6">TBL 1200985</strain>
    </source>
</reference>
<dbReference type="GO" id="GO:0006355">
    <property type="term" value="P:regulation of DNA-templated transcription"/>
    <property type="evidence" value="ECO:0007669"/>
    <property type="project" value="InterPro"/>
</dbReference>
<dbReference type="InterPro" id="IPR036388">
    <property type="entry name" value="WH-like_DNA-bd_sf"/>
</dbReference>
<feature type="domain" description="HTH luxR-type" evidence="4">
    <location>
        <begin position="822"/>
        <end position="882"/>
    </location>
</feature>
<dbReference type="EMBL" id="NCXP01000042">
    <property type="protein sequence ID" value="OSC37643.1"/>
    <property type="molecule type" value="Genomic_DNA"/>
</dbReference>
<dbReference type="PROSITE" id="PS00622">
    <property type="entry name" value="HTH_LUXR_1"/>
    <property type="match status" value="1"/>
</dbReference>
<dbReference type="InterPro" id="IPR016032">
    <property type="entry name" value="Sig_transdc_resp-reg_C-effctor"/>
</dbReference>
<evidence type="ECO:0000256" key="3">
    <source>
        <dbReference type="ARBA" id="ARBA00023163"/>
    </source>
</evidence>
<dbReference type="SMART" id="SM00421">
    <property type="entry name" value="HTH_LUXR"/>
    <property type="match status" value="1"/>
</dbReference>
<evidence type="ECO:0000259" key="4">
    <source>
        <dbReference type="PROSITE" id="PS50043"/>
    </source>
</evidence>
<name>A0A1X2LPS9_9MYCO</name>
<dbReference type="Pfam" id="PF00196">
    <property type="entry name" value="GerE"/>
    <property type="match status" value="1"/>
</dbReference>
<dbReference type="GO" id="GO:0003677">
    <property type="term" value="F:DNA binding"/>
    <property type="evidence" value="ECO:0007669"/>
    <property type="project" value="UniProtKB-KW"/>
</dbReference>